<dbReference type="Pfam" id="PF08241">
    <property type="entry name" value="Methyltransf_11"/>
    <property type="match status" value="1"/>
</dbReference>
<proteinExistence type="predicted"/>
<protein>
    <recommendedName>
        <fullName evidence="1">Methyltransferase type 11 domain-containing protein</fullName>
    </recommendedName>
</protein>
<reference evidence="2 3" key="1">
    <citation type="journal article" date="2023" name="BMC Biol.">
        <title>The compact genome of the sponge Oopsacas minuta (Hexactinellida) is lacking key metazoan core genes.</title>
        <authorList>
            <person name="Santini S."/>
            <person name="Schenkelaars Q."/>
            <person name="Jourda C."/>
            <person name="Duchesne M."/>
            <person name="Belahbib H."/>
            <person name="Rocher C."/>
            <person name="Selva M."/>
            <person name="Riesgo A."/>
            <person name="Vervoort M."/>
            <person name="Leys S.P."/>
            <person name="Kodjabachian L."/>
            <person name="Le Bivic A."/>
            <person name="Borchiellini C."/>
            <person name="Claverie J.M."/>
            <person name="Renard E."/>
        </authorList>
    </citation>
    <scope>NUCLEOTIDE SEQUENCE [LARGE SCALE GENOMIC DNA]</scope>
    <source>
        <strain evidence="2">SPO-2</strain>
    </source>
</reference>
<name>A0AAV7JBK5_9METZ</name>
<sequence length="292" mass="33776">MTSNNSFQDYSKVANLYDKHRKGFGYEIIFGALSKYAYDKPLFSLNILEAGCGTGNTTREICNYVGHVTAVDCSDDMIAIAEDKLSDKKNVSFKNLDLRTSLPYESNKFDGVLLIQVAHHLDEIGPDGVVKTENLQSLITEFNRVLKREAPLIMAVFSPRQITRCMWYYHLAMEKGFCDVMLLHSRRFLPLEIFSKICKEKHFENEKIIVPVSELVFDPEYYFDPKSILSKEFRSAQSGLRDFEKSDKFPLLMTAYQESIETNEVQEYIRQSECIRAKEGMITFLIYNKECY</sequence>
<feature type="domain" description="Methyltransferase type 11" evidence="1">
    <location>
        <begin position="48"/>
        <end position="153"/>
    </location>
</feature>
<dbReference type="InterPro" id="IPR050508">
    <property type="entry name" value="Methyltransf_Superfamily"/>
</dbReference>
<evidence type="ECO:0000313" key="2">
    <source>
        <dbReference type="EMBL" id="KAI6646140.1"/>
    </source>
</evidence>
<organism evidence="2 3">
    <name type="scientific">Oopsacas minuta</name>
    <dbReference type="NCBI Taxonomy" id="111878"/>
    <lineage>
        <taxon>Eukaryota</taxon>
        <taxon>Metazoa</taxon>
        <taxon>Porifera</taxon>
        <taxon>Hexactinellida</taxon>
        <taxon>Hexasterophora</taxon>
        <taxon>Lyssacinosida</taxon>
        <taxon>Leucopsacidae</taxon>
        <taxon>Oopsacas</taxon>
    </lineage>
</organism>
<dbReference type="SUPFAM" id="SSF53335">
    <property type="entry name" value="S-adenosyl-L-methionine-dependent methyltransferases"/>
    <property type="match status" value="1"/>
</dbReference>
<evidence type="ECO:0000313" key="3">
    <source>
        <dbReference type="Proteomes" id="UP001165289"/>
    </source>
</evidence>
<comment type="caution">
    <text evidence="2">The sequence shown here is derived from an EMBL/GenBank/DDBJ whole genome shotgun (WGS) entry which is preliminary data.</text>
</comment>
<evidence type="ECO:0000259" key="1">
    <source>
        <dbReference type="Pfam" id="PF08241"/>
    </source>
</evidence>
<dbReference type="AlphaFoldDB" id="A0AAV7JBK5"/>
<dbReference type="InterPro" id="IPR029063">
    <property type="entry name" value="SAM-dependent_MTases_sf"/>
</dbReference>
<dbReference type="CDD" id="cd02440">
    <property type="entry name" value="AdoMet_MTases"/>
    <property type="match status" value="1"/>
</dbReference>
<dbReference type="Gene3D" id="3.40.50.150">
    <property type="entry name" value="Vaccinia Virus protein VP39"/>
    <property type="match status" value="1"/>
</dbReference>
<dbReference type="EMBL" id="JAKMXF010000362">
    <property type="protein sequence ID" value="KAI6646140.1"/>
    <property type="molecule type" value="Genomic_DNA"/>
</dbReference>
<accession>A0AAV7JBK5</accession>
<dbReference type="PANTHER" id="PTHR42912">
    <property type="entry name" value="METHYLTRANSFERASE"/>
    <property type="match status" value="1"/>
</dbReference>
<dbReference type="InterPro" id="IPR013216">
    <property type="entry name" value="Methyltransf_11"/>
</dbReference>
<gene>
    <name evidence="2" type="ORF">LOD99_9491</name>
</gene>
<dbReference type="GO" id="GO:0008757">
    <property type="term" value="F:S-adenosylmethionine-dependent methyltransferase activity"/>
    <property type="evidence" value="ECO:0007669"/>
    <property type="project" value="InterPro"/>
</dbReference>
<keyword evidence="3" id="KW-1185">Reference proteome</keyword>
<dbReference type="Proteomes" id="UP001165289">
    <property type="component" value="Unassembled WGS sequence"/>
</dbReference>